<sequence length="241" mass="26738">NKLSTTTSTNAETNSPTTNSTITTSTKTSVLPLTTKTYMIAPRIISFFSKISKQKNSQQNESVNITILVNILSTQIDLNNCLTNCSNHGECIYDTLQDNFCSNEFYSGRNCEIRKDVCLNETCSNKGNCYDSNFTPKCICFNMYSGDKCEIEANDLKTIKSTVKVTSIVAIICLVCFYGLFISIDIVSFFKMYNDPCPDFRSLSIGPCPDFSVLVFWSVSGFQIGKIPCPAVRVRVSVSGF</sequence>
<dbReference type="SUPFAM" id="SSF57196">
    <property type="entry name" value="EGF/Laminin"/>
    <property type="match status" value="1"/>
</dbReference>
<feature type="disulfide bond" evidence="1">
    <location>
        <begin position="140"/>
        <end position="149"/>
    </location>
</feature>
<feature type="disulfide bond" evidence="1">
    <location>
        <begin position="81"/>
        <end position="91"/>
    </location>
</feature>
<comment type="caution">
    <text evidence="5">The sequence shown here is derived from an EMBL/GenBank/DDBJ whole genome shotgun (WGS) entry which is preliminary data.</text>
</comment>
<dbReference type="AlphaFoldDB" id="A0A813Z8X2"/>
<feature type="non-terminal residue" evidence="5">
    <location>
        <position position="1"/>
    </location>
</feature>
<evidence type="ECO:0000256" key="3">
    <source>
        <dbReference type="SAM" id="Phobius"/>
    </source>
</evidence>
<gene>
    <name evidence="5" type="ORF">OXX778_LOCUS11119</name>
</gene>
<keyword evidence="1" id="KW-0245">EGF-like domain</keyword>
<keyword evidence="3" id="KW-1133">Transmembrane helix</keyword>
<dbReference type="PROSITE" id="PS00022">
    <property type="entry name" value="EGF_1"/>
    <property type="match status" value="1"/>
</dbReference>
<feature type="transmembrane region" description="Helical" evidence="3">
    <location>
        <begin position="168"/>
        <end position="190"/>
    </location>
</feature>
<keyword evidence="3" id="KW-0472">Membrane</keyword>
<proteinExistence type="predicted"/>
<feature type="domain" description="EGF-like" evidence="4">
    <location>
        <begin position="77"/>
        <end position="112"/>
    </location>
</feature>
<organism evidence="5 6">
    <name type="scientific">Brachionus calyciflorus</name>
    <dbReference type="NCBI Taxonomy" id="104777"/>
    <lineage>
        <taxon>Eukaryota</taxon>
        <taxon>Metazoa</taxon>
        <taxon>Spiralia</taxon>
        <taxon>Gnathifera</taxon>
        <taxon>Rotifera</taxon>
        <taxon>Eurotatoria</taxon>
        <taxon>Monogononta</taxon>
        <taxon>Pseudotrocha</taxon>
        <taxon>Ploima</taxon>
        <taxon>Brachionidae</taxon>
        <taxon>Brachionus</taxon>
    </lineage>
</organism>
<feature type="domain" description="EGF-like" evidence="4">
    <location>
        <begin position="114"/>
        <end position="150"/>
    </location>
</feature>
<evidence type="ECO:0000256" key="2">
    <source>
        <dbReference type="SAM" id="MobiDB-lite"/>
    </source>
</evidence>
<protein>
    <recommendedName>
        <fullName evidence="4">EGF-like domain-containing protein</fullName>
    </recommendedName>
</protein>
<evidence type="ECO:0000313" key="6">
    <source>
        <dbReference type="Proteomes" id="UP000663879"/>
    </source>
</evidence>
<dbReference type="PROSITE" id="PS50026">
    <property type="entry name" value="EGF_3"/>
    <property type="match status" value="2"/>
</dbReference>
<reference evidence="5" key="1">
    <citation type="submission" date="2021-02" db="EMBL/GenBank/DDBJ databases">
        <authorList>
            <person name="Nowell W R."/>
        </authorList>
    </citation>
    <scope>NUCLEOTIDE SEQUENCE</scope>
    <source>
        <strain evidence="5">Ploen Becks lab</strain>
    </source>
</reference>
<evidence type="ECO:0000256" key="1">
    <source>
        <dbReference type="PROSITE-ProRule" id="PRU00076"/>
    </source>
</evidence>
<dbReference type="InterPro" id="IPR000742">
    <property type="entry name" value="EGF"/>
</dbReference>
<feature type="region of interest" description="Disordered" evidence="2">
    <location>
        <begin position="1"/>
        <end position="25"/>
    </location>
</feature>
<accession>A0A813Z8X2</accession>
<dbReference type="Proteomes" id="UP000663879">
    <property type="component" value="Unassembled WGS sequence"/>
</dbReference>
<comment type="caution">
    <text evidence="1">Lacks conserved residue(s) required for the propagation of feature annotation.</text>
</comment>
<dbReference type="OrthoDB" id="6130531at2759"/>
<dbReference type="Gene3D" id="2.10.25.10">
    <property type="entry name" value="Laminin"/>
    <property type="match status" value="1"/>
</dbReference>
<evidence type="ECO:0000259" key="4">
    <source>
        <dbReference type="PROSITE" id="PS50026"/>
    </source>
</evidence>
<keyword evidence="6" id="KW-1185">Reference proteome</keyword>
<evidence type="ECO:0000313" key="5">
    <source>
        <dbReference type="EMBL" id="CAF0895260.1"/>
    </source>
</evidence>
<name>A0A813Z8X2_9BILA</name>
<keyword evidence="1" id="KW-1015">Disulfide bond</keyword>
<keyword evidence="3" id="KW-0812">Transmembrane</keyword>
<dbReference type="EMBL" id="CAJNOC010001844">
    <property type="protein sequence ID" value="CAF0895260.1"/>
    <property type="molecule type" value="Genomic_DNA"/>
</dbReference>